<gene>
    <name evidence="1" type="ORF">EUGRSUZ_K00630</name>
</gene>
<evidence type="ECO:0000313" key="1">
    <source>
        <dbReference type="EMBL" id="KCW46822.1"/>
    </source>
</evidence>
<dbReference type="AlphaFoldDB" id="A0A058ZYD4"/>
<protein>
    <submittedName>
        <fullName evidence="1">Uncharacterized protein</fullName>
    </submittedName>
</protein>
<dbReference type="Gramene" id="KCW46822">
    <property type="protein sequence ID" value="KCW46822"/>
    <property type="gene ID" value="EUGRSUZ_K00630"/>
</dbReference>
<sequence length="70" mass="8645">MVYIIIHLLKLFQKWSYDNMRLGLFQWFGWLENEYSSVVILDRLFLMKEYAPLDRGKKTNDLFGRLMYYL</sequence>
<dbReference type="InParanoid" id="A0A058ZYD4"/>
<organism evidence="1">
    <name type="scientific">Eucalyptus grandis</name>
    <name type="common">Flooded gum</name>
    <dbReference type="NCBI Taxonomy" id="71139"/>
    <lineage>
        <taxon>Eukaryota</taxon>
        <taxon>Viridiplantae</taxon>
        <taxon>Streptophyta</taxon>
        <taxon>Embryophyta</taxon>
        <taxon>Tracheophyta</taxon>
        <taxon>Spermatophyta</taxon>
        <taxon>Magnoliopsida</taxon>
        <taxon>eudicotyledons</taxon>
        <taxon>Gunneridae</taxon>
        <taxon>Pentapetalae</taxon>
        <taxon>rosids</taxon>
        <taxon>malvids</taxon>
        <taxon>Myrtales</taxon>
        <taxon>Myrtaceae</taxon>
        <taxon>Myrtoideae</taxon>
        <taxon>Eucalypteae</taxon>
        <taxon>Eucalyptus</taxon>
    </lineage>
</organism>
<dbReference type="EMBL" id="KK198763">
    <property type="protein sequence ID" value="KCW46822.1"/>
    <property type="molecule type" value="Genomic_DNA"/>
</dbReference>
<reference evidence="1" key="1">
    <citation type="submission" date="2013-07" db="EMBL/GenBank/DDBJ databases">
        <title>The genome of Eucalyptus grandis.</title>
        <authorList>
            <person name="Schmutz J."/>
            <person name="Hayes R."/>
            <person name="Myburg A."/>
            <person name="Tuskan G."/>
            <person name="Grattapaglia D."/>
            <person name="Rokhsar D.S."/>
        </authorList>
    </citation>
    <scope>NUCLEOTIDE SEQUENCE</scope>
    <source>
        <tissue evidence="1">Leaf extractions</tissue>
    </source>
</reference>
<name>A0A058ZYD4_EUCGR</name>
<proteinExistence type="predicted"/>
<accession>A0A058ZYD4</accession>